<dbReference type="PANTHER" id="PTHR30246:SF1">
    <property type="entry name" value="2-DEHYDRO-3-DEOXY-6-PHOSPHOGALACTONATE ALDOLASE-RELATED"/>
    <property type="match status" value="1"/>
</dbReference>
<dbReference type="CDD" id="cd00452">
    <property type="entry name" value="KDPG_aldolase"/>
    <property type="match status" value="1"/>
</dbReference>
<protein>
    <submittedName>
        <fullName evidence="6">Bifunctional 4-hydroxy-2-oxoglutarate aldolase/2-dehydro-3-deoxy-phosphogluconate aldolase</fullName>
    </submittedName>
</protein>
<evidence type="ECO:0000256" key="4">
    <source>
        <dbReference type="ARBA" id="ARBA00023239"/>
    </source>
</evidence>
<dbReference type="RefSeq" id="WP_164452166.1">
    <property type="nucleotide sequence ID" value="NZ_JAAIJQ010000016.1"/>
</dbReference>
<sequence>MKLETFSKLPLMGILRGVRPEDIVPLAETVIAAGLGTLEITMNTAGAPDLIRRLIDCAQGRLTVGAGTVLSEQDLSAALAAGASFIVMPTLVEPVVRRCVEEGIPVFPGALTPQEIHNAHTAGATMVKVFPANLFGPAYFKDIRGPFSDIPLMACGGVNPETLGTFFANGASAASFGGSIFRREWLESGDYQRVGEALRDLIGAYRTAADTKGE</sequence>
<keyword evidence="7" id="KW-1185">Reference proteome</keyword>
<proteinExistence type="inferred from homology"/>
<dbReference type="AlphaFoldDB" id="A0A6M0JW01"/>
<dbReference type="Pfam" id="PF01081">
    <property type="entry name" value="Aldolase"/>
    <property type="match status" value="1"/>
</dbReference>
<keyword evidence="5" id="KW-0119">Carbohydrate metabolism</keyword>
<dbReference type="InterPro" id="IPR000887">
    <property type="entry name" value="Aldlse_KDPG_KHG"/>
</dbReference>
<dbReference type="SUPFAM" id="SSF51569">
    <property type="entry name" value="Aldolase"/>
    <property type="match status" value="1"/>
</dbReference>
<comment type="pathway">
    <text evidence="1">Carbohydrate acid metabolism.</text>
</comment>
<reference evidence="6 7" key="1">
    <citation type="submission" date="2020-02" db="EMBL/GenBank/DDBJ databases">
        <title>Genome sequences of Thiorhodococcus mannitoliphagus and Thiorhodococcus minor, purple sulfur photosynthetic bacteria in the gammaproteobacterial family, Chromatiaceae.</title>
        <authorList>
            <person name="Aviles F.A."/>
            <person name="Meyer T.E."/>
            <person name="Kyndt J.A."/>
        </authorList>
    </citation>
    <scope>NUCLEOTIDE SEQUENCE [LARGE SCALE GENOMIC DNA]</scope>
    <source>
        <strain evidence="6 7">DSM 11518</strain>
    </source>
</reference>
<organism evidence="6 7">
    <name type="scientific">Thiorhodococcus minor</name>
    <dbReference type="NCBI Taxonomy" id="57489"/>
    <lineage>
        <taxon>Bacteria</taxon>
        <taxon>Pseudomonadati</taxon>
        <taxon>Pseudomonadota</taxon>
        <taxon>Gammaproteobacteria</taxon>
        <taxon>Chromatiales</taxon>
        <taxon>Chromatiaceae</taxon>
        <taxon>Thiorhodococcus</taxon>
    </lineage>
</organism>
<evidence type="ECO:0000256" key="1">
    <source>
        <dbReference type="ARBA" id="ARBA00004761"/>
    </source>
</evidence>
<dbReference type="GO" id="GO:0016829">
    <property type="term" value="F:lyase activity"/>
    <property type="evidence" value="ECO:0007669"/>
    <property type="project" value="UniProtKB-KW"/>
</dbReference>
<evidence type="ECO:0000313" key="7">
    <source>
        <dbReference type="Proteomes" id="UP000483379"/>
    </source>
</evidence>
<dbReference type="PANTHER" id="PTHR30246">
    <property type="entry name" value="2-KETO-3-DEOXY-6-PHOSPHOGLUCONATE ALDOLASE"/>
    <property type="match status" value="1"/>
</dbReference>
<comment type="similarity">
    <text evidence="2">Belongs to the KHG/KDPG aldolase family.</text>
</comment>
<keyword evidence="4" id="KW-0456">Lyase</keyword>
<dbReference type="EMBL" id="JAAIJQ010000016">
    <property type="protein sequence ID" value="NEV61690.1"/>
    <property type="molecule type" value="Genomic_DNA"/>
</dbReference>
<evidence type="ECO:0000256" key="3">
    <source>
        <dbReference type="ARBA" id="ARBA00011233"/>
    </source>
</evidence>
<comment type="subunit">
    <text evidence="3">Homotrimer.</text>
</comment>
<dbReference type="Proteomes" id="UP000483379">
    <property type="component" value="Unassembled WGS sequence"/>
</dbReference>
<dbReference type="Gene3D" id="3.20.20.70">
    <property type="entry name" value="Aldolase class I"/>
    <property type="match status" value="1"/>
</dbReference>
<comment type="caution">
    <text evidence="6">The sequence shown here is derived from an EMBL/GenBank/DDBJ whole genome shotgun (WGS) entry which is preliminary data.</text>
</comment>
<evidence type="ECO:0000256" key="2">
    <source>
        <dbReference type="ARBA" id="ARBA00006906"/>
    </source>
</evidence>
<accession>A0A6M0JW01</accession>
<name>A0A6M0JW01_9GAMM</name>
<evidence type="ECO:0000313" key="6">
    <source>
        <dbReference type="EMBL" id="NEV61690.1"/>
    </source>
</evidence>
<dbReference type="NCBIfam" id="TIGR01182">
    <property type="entry name" value="eda"/>
    <property type="match status" value="1"/>
</dbReference>
<dbReference type="InterPro" id="IPR013785">
    <property type="entry name" value="Aldolase_TIM"/>
</dbReference>
<evidence type="ECO:0000256" key="5">
    <source>
        <dbReference type="ARBA" id="ARBA00023277"/>
    </source>
</evidence>
<gene>
    <name evidence="6" type="ORF">G3446_07270</name>
</gene>